<comment type="caution">
    <text evidence="1">The sequence shown here is derived from an EMBL/GenBank/DDBJ whole genome shotgun (WGS) entry which is preliminary data.</text>
</comment>
<keyword evidence="1" id="KW-0614">Plasmid</keyword>
<dbReference type="Proteomes" id="UP000037540">
    <property type="component" value="Unassembled WGS sequence"/>
</dbReference>
<geneLocation type="plasmid" evidence="1">
    <name>p1BKT015925</name>
</geneLocation>
<dbReference type="RefSeq" id="WP_013720930.1">
    <property type="nucleotide sequence ID" value="NZ_LGVO01000040.1"/>
</dbReference>
<sequence length="170" mass="20428">MDRGRINGYINANRNGENKGIGGLIKYQIERKLTEKKKYKIRFIYILKIIDFWRREVKGRYEIQFAKYILYLDETNSSQSMKNIDEFEKFLKEYIYDYFIECKEDHQNKNIHKHLKVGITSTLVDSIEDIINYKWVNEILKNEGSCNDEQGNFNKQNAKNMIKKCIEKAY</sequence>
<gene>
    <name evidence="1" type="ORF">ADU74_10225</name>
</gene>
<evidence type="ECO:0000313" key="2">
    <source>
        <dbReference type="Proteomes" id="UP000037540"/>
    </source>
</evidence>
<proteinExistence type="predicted"/>
<organism evidence="1 2">
    <name type="scientific">Clostridium botulinum</name>
    <dbReference type="NCBI Taxonomy" id="1491"/>
    <lineage>
        <taxon>Bacteria</taxon>
        <taxon>Bacillati</taxon>
        <taxon>Bacillota</taxon>
        <taxon>Clostridia</taxon>
        <taxon>Eubacteriales</taxon>
        <taxon>Clostridiaceae</taxon>
        <taxon>Clostridium</taxon>
    </lineage>
</organism>
<dbReference type="EMBL" id="LGVR01000060">
    <property type="protein sequence ID" value="KOA85036.1"/>
    <property type="molecule type" value="Genomic_DNA"/>
</dbReference>
<name>A0A9Q1UX78_CLOBO</name>
<reference evidence="1 2" key="1">
    <citation type="submission" date="2015-07" db="EMBL/GenBank/DDBJ databases">
        <title>Draft genome sequences of 17 French Clostridium botulinum group III.</title>
        <authorList>
            <person name="Woudstra C."/>
            <person name="Le Marechal C."/>
            <person name="Souillard R."/>
            <person name="Bayon-Auboyer M.-H."/>
            <person name="Dessouter D."/>
            <person name="Fach P."/>
        </authorList>
    </citation>
    <scope>NUCLEOTIDE SEQUENCE [LARGE SCALE GENOMIC DNA]</scope>
    <source>
        <strain evidence="1 2">12LNRI-CD</strain>
        <plasmid evidence="1">p1BKT015925</plasmid>
    </source>
</reference>
<evidence type="ECO:0000313" key="1">
    <source>
        <dbReference type="EMBL" id="KOA85036.1"/>
    </source>
</evidence>
<accession>A0A9Q1UX78</accession>
<dbReference type="AlphaFoldDB" id="A0A9Q1UX78"/>
<protein>
    <submittedName>
        <fullName evidence="1">Uncharacterized protein</fullName>
    </submittedName>
</protein>